<keyword evidence="3" id="KW-0472">Membrane</keyword>
<feature type="transmembrane region" description="Helical" evidence="3">
    <location>
        <begin position="96"/>
        <end position="118"/>
    </location>
</feature>
<comment type="caution">
    <text evidence="4">The sequence shown here is derived from an EMBL/GenBank/DDBJ whole genome shotgun (WGS) entry which is preliminary data.</text>
</comment>
<evidence type="ECO:0000313" key="4">
    <source>
        <dbReference type="EMBL" id="HHI89173.1"/>
    </source>
</evidence>
<evidence type="ECO:0000256" key="3">
    <source>
        <dbReference type="SAM" id="Phobius"/>
    </source>
</evidence>
<keyword evidence="1" id="KW-0677">Repeat</keyword>
<name>A0A7V5U1G7_9PROT</name>
<reference evidence="4" key="1">
    <citation type="journal article" date="2020" name="mSystems">
        <title>Genome- and Community-Level Interaction Insights into Carbon Utilization and Element Cycling Functions of Hydrothermarchaeota in Hydrothermal Sediment.</title>
        <authorList>
            <person name="Zhou Z."/>
            <person name="Liu Y."/>
            <person name="Xu W."/>
            <person name="Pan J."/>
            <person name="Luo Z.H."/>
            <person name="Li M."/>
        </authorList>
    </citation>
    <scope>NUCLEOTIDE SEQUENCE [LARGE SCALE GENOMIC DNA]</scope>
    <source>
        <strain evidence="4">HyVt-538</strain>
    </source>
</reference>
<keyword evidence="3" id="KW-1133">Transmembrane helix</keyword>
<accession>A0A7V5U1G7</accession>
<gene>
    <name evidence="4" type="ORF">ENK01_04385</name>
</gene>
<sequence>MSIAGENPDDETDNIHEEAVVEDGSDDGENQAAFLAAAASALNRRRKAGRKDKQQNSFSSGRSGVGVGLMLFILGLACGLPLAMLGFDSFVKYSAAFYGFLLGLLGTSIALLILILIFRRPIWQRLYNRGEVEVERLAEPLADMARNAAKKDMDGATDAAKNFAELILARWAWLMTRRWLVGSVTGLLAAIAALAGSTLLFQQNKLLAEQSVLIAGQTDRLDMQNYLLETQISLAEAERSALIGPELLAIGEKLGEETSALRNQGNRTGAYVLEELSPGLLGRMVALTNLARPYRYLQPGEVDPRDSEAVLRKAMQKRPEIFGLQPDARAQQEQKGQIGLIPEPVSPERGQILTMLLGAGIRDTELLSFRGADFSFAEFRMRTLGQTSYRHAQMGFARFAEMVLVEMKFGDAVLDHANFERALISKCDFSGIRPEDIKPPFVSSPDLAYHRTSMTGTRFGQTIIVNARFEHISGLVVDFGQAALYNTSFRGAYLDGSIFRNTLLLDVNFENASLKALDLEGALVFEKDFLDRLEKTAQKGTFRKSRWQMAHASRAEVEA</sequence>
<feature type="transmembrane region" description="Helical" evidence="3">
    <location>
        <begin position="63"/>
        <end position="84"/>
    </location>
</feature>
<dbReference type="EMBL" id="DROP01000292">
    <property type="protein sequence ID" value="HHI89173.1"/>
    <property type="molecule type" value="Genomic_DNA"/>
</dbReference>
<feature type="non-terminal residue" evidence="4">
    <location>
        <position position="559"/>
    </location>
</feature>
<dbReference type="Proteomes" id="UP000885806">
    <property type="component" value="Unassembled WGS sequence"/>
</dbReference>
<proteinExistence type="predicted"/>
<evidence type="ECO:0000256" key="2">
    <source>
        <dbReference type="SAM" id="MobiDB-lite"/>
    </source>
</evidence>
<evidence type="ECO:0000256" key="1">
    <source>
        <dbReference type="ARBA" id="ARBA00022737"/>
    </source>
</evidence>
<feature type="region of interest" description="Disordered" evidence="2">
    <location>
        <begin position="1"/>
        <end position="27"/>
    </location>
</feature>
<dbReference type="PANTHER" id="PTHR47485">
    <property type="entry name" value="THYLAKOID LUMENAL 17.4 KDA PROTEIN, CHLOROPLASTIC"/>
    <property type="match status" value="1"/>
</dbReference>
<dbReference type="Gene3D" id="2.160.20.80">
    <property type="entry name" value="E3 ubiquitin-protein ligase SopA"/>
    <property type="match status" value="1"/>
</dbReference>
<dbReference type="AlphaFoldDB" id="A0A7V5U1G7"/>
<keyword evidence="3" id="KW-0812">Transmembrane</keyword>
<feature type="transmembrane region" description="Helical" evidence="3">
    <location>
        <begin position="179"/>
        <end position="201"/>
    </location>
</feature>
<dbReference type="SUPFAM" id="SSF141571">
    <property type="entry name" value="Pentapeptide repeat-like"/>
    <property type="match status" value="1"/>
</dbReference>
<dbReference type="PANTHER" id="PTHR47485:SF1">
    <property type="entry name" value="THYLAKOID LUMENAL 17.4 KDA PROTEIN, CHLOROPLASTIC"/>
    <property type="match status" value="1"/>
</dbReference>
<dbReference type="Pfam" id="PF00805">
    <property type="entry name" value="Pentapeptide"/>
    <property type="match status" value="2"/>
</dbReference>
<protein>
    <submittedName>
        <fullName evidence="4">Pentapeptide repeat-containing protein</fullName>
    </submittedName>
</protein>
<organism evidence="4">
    <name type="scientific">Hellea balneolensis</name>
    <dbReference type="NCBI Taxonomy" id="287478"/>
    <lineage>
        <taxon>Bacteria</taxon>
        <taxon>Pseudomonadati</taxon>
        <taxon>Pseudomonadota</taxon>
        <taxon>Alphaproteobacteria</taxon>
        <taxon>Maricaulales</taxon>
        <taxon>Robiginitomaculaceae</taxon>
        <taxon>Hellea</taxon>
    </lineage>
</organism>
<dbReference type="InterPro" id="IPR001646">
    <property type="entry name" value="5peptide_repeat"/>
</dbReference>